<feature type="domain" description="Condensation" evidence="1">
    <location>
        <begin position="335"/>
        <end position="526"/>
    </location>
</feature>
<feature type="domain" description="Condensation" evidence="1">
    <location>
        <begin position="70"/>
        <end position="318"/>
    </location>
</feature>
<reference evidence="2 3" key="1">
    <citation type="submission" date="2021-05" db="EMBL/GenBank/DDBJ databases">
        <title>A Polyphasic approach of four new species of the genus Ohtaekwangia: Ohtaekwangia histidinii sp. nov., Ohtaekwangia cretensis sp. nov., Ohtaekwangia indiensis sp. nov., Ohtaekwangia reichenbachii sp. nov. from diverse environment.</title>
        <authorList>
            <person name="Octaviana S."/>
        </authorList>
    </citation>
    <scope>NUCLEOTIDE SEQUENCE [LARGE SCALE GENOMIC DNA]</scope>
    <source>
        <strain evidence="2 3">PWU4</strain>
    </source>
</reference>
<protein>
    <recommendedName>
        <fullName evidence="1">Condensation domain-containing protein</fullName>
    </recommendedName>
</protein>
<dbReference type="EMBL" id="JAHESF010000001">
    <property type="protein sequence ID" value="MBT1695449.1"/>
    <property type="molecule type" value="Genomic_DNA"/>
</dbReference>
<dbReference type="RefSeq" id="WP_254159492.1">
    <property type="nucleotide sequence ID" value="NZ_JAHESF010000001.1"/>
</dbReference>
<dbReference type="PANTHER" id="PTHR45527">
    <property type="entry name" value="NONRIBOSOMAL PEPTIDE SYNTHETASE"/>
    <property type="match status" value="1"/>
</dbReference>
<gene>
    <name evidence="2" type="ORF">KK083_01085</name>
</gene>
<dbReference type="SUPFAM" id="SSF52777">
    <property type="entry name" value="CoA-dependent acyltransferases"/>
    <property type="match status" value="2"/>
</dbReference>
<dbReference type="AlphaFoldDB" id="A0AAP2DH14"/>
<keyword evidence="3" id="KW-1185">Reference proteome</keyword>
<evidence type="ECO:0000259" key="1">
    <source>
        <dbReference type="Pfam" id="PF00668"/>
    </source>
</evidence>
<dbReference type="GO" id="GO:0043041">
    <property type="term" value="P:amino acid activation for nonribosomal peptide biosynthetic process"/>
    <property type="evidence" value="ECO:0007669"/>
    <property type="project" value="TreeGrafter"/>
</dbReference>
<dbReference type="InterPro" id="IPR023213">
    <property type="entry name" value="CAT-like_dom_sf"/>
</dbReference>
<sequence>MENLLYKLRQSRISITVVDDQLRLNIPHDLDATEIVKEVRKNKQELISYIRNAREASGFETRKPEPVKRQQSYDVSHQQKKEYLRFLILGDHAFNMNFILPFEALDKKALEQAIKTLFDRHESLRTTFSQTDGQIRQHVHETGSFVINIEYIDLVNETDKQKIAERLFNEGIKRQFNFERVPLAEVKVAHYFEGAHFLLFTIHHVNCDAFSTEVLKREIRQLYDAYRTGSVNPLEPLKLQIKDYAHWVNDLLHSDRGRASAEFYKRTVAGSVCHEYGVPDRDSWPRSAIGSYKKDLQQELIKAGAEQKSSQYTAVYGTLVNLFPPMGAFYRTFVSGDLLDRIRKLAVDCQSSLFNILTAALAVTLYEASGNPYIRIYIPFSTRVFEEFEHIVGWLTSEIVLCIEVSRGATVRSFIQHVAGVVLETSNHRFYPHEKILDDLDLPLQVLAPAVMNLVNMTGNKIADFNPVHNNRGSGHFNLDCQVAEYDNGMMLDVNYKLSNYSSATIEILMNRYVDVLERMSRNPGADLIEE</sequence>
<dbReference type="InterPro" id="IPR001242">
    <property type="entry name" value="Condensation_dom"/>
</dbReference>
<proteinExistence type="predicted"/>
<dbReference type="GO" id="GO:0031177">
    <property type="term" value="F:phosphopantetheine binding"/>
    <property type="evidence" value="ECO:0007669"/>
    <property type="project" value="TreeGrafter"/>
</dbReference>
<dbReference type="PANTHER" id="PTHR45527:SF1">
    <property type="entry name" value="FATTY ACID SYNTHASE"/>
    <property type="match status" value="1"/>
</dbReference>
<dbReference type="Gene3D" id="3.30.559.30">
    <property type="entry name" value="Nonribosomal peptide synthetase, condensation domain"/>
    <property type="match status" value="2"/>
</dbReference>
<dbReference type="Gene3D" id="1.10.10.1830">
    <property type="entry name" value="Non-ribosomal peptide synthase, adenylation domain"/>
    <property type="match status" value="1"/>
</dbReference>
<comment type="caution">
    <text evidence="2">The sequence shown here is derived from an EMBL/GenBank/DDBJ whole genome shotgun (WGS) entry which is preliminary data.</text>
</comment>
<organism evidence="2 3">
    <name type="scientific">Chryseosolibacter histidini</name>
    <dbReference type="NCBI Taxonomy" id="2782349"/>
    <lineage>
        <taxon>Bacteria</taxon>
        <taxon>Pseudomonadati</taxon>
        <taxon>Bacteroidota</taxon>
        <taxon>Cytophagia</taxon>
        <taxon>Cytophagales</taxon>
        <taxon>Chryseotaleaceae</taxon>
        <taxon>Chryseosolibacter</taxon>
    </lineage>
</organism>
<evidence type="ECO:0000313" key="3">
    <source>
        <dbReference type="Proteomes" id="UP001319200"/>
    </source>
</evidence>
<dbReference type="Gene3D" id="3.30.559.10">
    <property type="entry name" value="Chloramphenicol acetyltransferase-like domain"/>
    <property type="match status" value="1"/>
</dbReference>
<dbReference type="Pfam" id="PF00668">
    <property type="entry name" value="Condensation"/>
    <property type="match status" value="2"/>
</dbReference>
<dbReference type="Proteomes" id="UP001319200">
    <property type="component" value="Unassembled WGS sequence"/>
</dbReference>
<evidence type="ECO:0000313" key="2">
    <source>
        <dbReference type="EMBL" id="MBT1695449.1"/>
    </source>
</evidence>
<accession>A0AAP2DH14</accession>
<dbReference type="GO" id="GO:0003824">
    <property type="term" value="F:catalytic activity"/>
    <property type="evidence" value="ECO:0007669"/>
    <property type="project" value="InterPro"/>
</dbReference>
<dbReference type="GO" id="GO:0044550">
    <property type="term" value="P:secondary metabolite biosynthetic process"/>
    <property type="evidence" value="ECO:0007669"/>
    <property type="project" value="TreeGrafter"/>
</dbReference>
<dbReference type="InterPro" id="IPR044894">
    <property type="entry name" value="TubC_N_sf"/>
</dbReference>
<name>A0AAP2DH14_9BACT</name>
<dbReference type="GO" id="GO:0005737">
    <property type="term" value="C:cytoplasm"/>
    <property type="evidence" value="ECO:0007669"/>
    <property type="project" value="TreeGrafter"/>
</dbReference>